<sequence>MNCLLQVLPQRLYWVQIRTLTKATPKHFTFFSGNQMWTCLCVLDHCLSV</sequence>
<accession>A0A0E9VSC3</accession>
<dbReference type="AlphaFoldDB" id="A0A0E9VSC3"/>
<name>A0A0E9VSC3_ANGAN</name>
<reference evidence="1" key="1">
    <citation type="submission" date="2014-11" db="EMBL/GenBank/DDBJ databases">
        <authorList>
            <person name="Amaro Gonzalez C."/>
        </authorList>
    </citation>
    <scope>NUCLEOTIDE SEQUENCE</scope>
</reference>
<protein>
    <submittedName>
        <fullName evidence="1">Uncharacterized protein</fullName>
    </submittedName>
</protein>
<evidence type="ECO:0000313" key="1">
    <source>
        <dbReference type="EMBL" id="JAH80260.1"/>
    </source>
</evidence>
<reference evidence="1" key="2">
    <citation type="journal article" date="2015" name="Fish Shellfish Immunol.">
        <title>Early steps in the European eel (Anguilla anguilla)-Vibrio vulnificus interaction in the gills: Role of the RtxA13 toxin.</title>
        <authorList>
            <person name="Callol A."/>
            <person name="Pajuelo D."/>
            <person name="Ebbesson L."/>
            <person name="Teles M."/>
            <person name="MacKenzie S."/>
            <person name="Amaro C."/>
        </authorList>
    </citation>
    <scope>NUCLEOTIDE SEQUENCE</scope>
</reference>
<proteinExistence type="predicted"/>
<dbReference type="EMBL" id="GBXM01028317">
    <property type="protein sequence ID" value="JAH80260.1"/>
    <property type="molecule type" value="Transcribed_RNA"/>
</dbReference>
<organism evidence="1">
    <name type="scientific">Anguilla anguilla</name>
    <name type="common">European freshwater eel</name>
    <name type="synonym">Muraena anguilla</name>
    <dbReference type="NCBI Taxonomy" id="7936"/>
    <lineage>
        <taxon>Eukaryota</taxon>
        <taxon>Metazoa</taxon>
        <taxon>Chordata</taxon>
        <taxon>Craniata</taxon>
        <taxon>Vertebrata</taxon>
        <taxon>Euteleostomi</taxon>
        <taxon>Actinopterygii</taxon>
        <taxon>Neopterygii</taxon>
        <taxon>Teleostei</taxon>
        <taxon>Anguilliformes</taxon>
        <taxon>Anguillidae</taxon>
        <taxon>Anguilla</taxon>
    </lineage>
</organism>